<name>A0A7I7PEN9_9MYCO</name>
<protein>
    <recommendedName>
        <fullName evidence="5">DUF2505 domain-containing protein</fullName>
    </recommendedName>
</protein>
<evidence type="ECO:0000313" key="2">
    <source>
        <dbReference type="EMBL" id="ORB10870.1"/>
    </source>
</evidence>
<sequence>MPRSFDMSADYGGTVEQVHQAFSDENYWLARLADSGADDATLDSMQVGDDGSIDVITTQVLRSDRLPGLVTQFHRGDLCIRREETWGPVTGGSAHATVTGSILDAPVGLTGTAVLAPLPETGGARLTFRATVEVRIPLVGGKIENFIGSQLVELLIAEQRFTTMWISENA</sequence>
<dbReference type="Pfam" id="PF10698">
    <property type="entry name" value="DUF2505"/>
    <property type="match status" value="1"/>
</dbReference>
<reference evidence="1 4" key="2">
    <citation type="journal article" date="2019" name="Emerg. Microbes Infect.">
        <title>Comprehensive subspecies identification of 175 nontuberculous mycobacteria species based on 7547 genomic profiles.</title>
        <authorList>
            <person name="Matsumoto Y."/>
            <person name="Kinjo T."/>
            <person name="Motooka D."/>
            <person name="Nabeya D."/>
            <person name="Jung N."/>
            <person name="Uechi K."/>
            <person name="Horii T."/>
            <person name="Iida T."/>
            <person name="Fujita J."/>
            <person name="Nakamura S."/>
        </authorList>
    </citation>
    <scope>NUCLEOTIDE SEQUENCE [LARGE SCALE GENOMIC DNA]</scope>
    <source>
        <strain evidence="1 4">JCM 16367</strain>
    </source>
</reference>
<evidence type="ECO:0008006" key="5">
    <source>
        <dbReference type="Google" id="ProtNLM"/>
    </source>
</evidence>
<dbReference type="Proteomes" id="UP000192374">
    <property type="component" value="Unassembled WGS sequence"/>
</dbReference>
<dbReference type="RefSeq" id="WP_083090032.1">
    <property type="nucleotide sequence ID" value="NZ_AP022583.1"/>
</dbReference>
<organism evidence="1 4">
    <name type="scientific">Mycobacterium noviomagense</name>
    <dbReference type="NCBI Taxonomy" id="459858"/>
    <lineage>
        <taxon>Bacteria</taxon>
        <taxon>Bacillati</taxon>
        <taxon>Actinomycetota</taxon>
        <taxon>Actinomycetes</taxon>
        <taxon>Mycobacteriales</taxon>
        <taxon>Mycobacteriaceae</taxon>
        <taxon>Mycobacterium</taxon>
    </lineage>
</organism>
<reference evidence="2 3" key="1">
    <citation type="submission" date="2017-02" db="EMBL/GenBank/DDBJ databases">
        <title>The new phylogeny of genus Mycobacterium.</title>
        <authorList>
            <person name="Tortoli E."/>
            <person name="Trovato A."/>
            <person name="Cirillo D.M."/>
        </authorList>
    </citation>
    <scope>NUCLEOTIDE SEQUENCE [LARGE SCALE GENOMIC DNA]</scope>
    <source>
        <strain evidence="2 3">DSM 45145</strain>
    </source>
</reference>
<dbReference type="KEGG" id="mnv:MNVI_22870"/>
<evidence type="ECO:0000313" key="4">
    <source>
        <dbReference type="Proteomes" id="UP000466894"/>
    </source>
</evidence>
<dbReference type="EMBL" id="AP022583">
    <property type="protein sequence ID" value="BBY06969.1"/>
    <property type="molecule type" value="Genomic_DNA"/>
</dbReference>
<dbReference type="Proteomes" id="UP000466894">
    <property type="component" value="Chromosome"/>
</dbReference>
<proteinExistence type="predicted"/>
<evidence type="ECO:0000313" key="3">
    <source>
        <dbReference type="Proteomes" id="UP000192374"/>
    </source>
</evidence>
<dbReference type="EMBL" id="MVIC01000078">
    <property type="protein sequence ID" value="ORB10870.1"/>
    <property type="molecule type" value="Genomic_DNA"/>
</dbReference>
<dbReference type="InterPro" id="IPR019639">
    <property type="entry name" value="DUF2505"/>
</dbReference>
<dbReference type="AlphaFoldDB" id="A0A7I7PEN9"/>
<reference evidence="1" key="3">
    <citation type="submission" date="2020-02" db="EMBL/GenBank/DDBJ databases">
        <authorList>
            <person name="Matsumoto Y."/>
            <person name="Motooka D."/>
            <person name="Nakamura S."/>
        </authorList>
    </citation>
    <scope>NUCLEOTIDE SEQUENCE</scope>
    <source>
        <strain evidence="1">JCM 16367</strain>
    </source>
</reference>
<dbReference type="OrthoDB" id="5178774at2"/>
<gene>
    <name evidence="2" type="ORF">BST37_21975</name>
    <name evidence="1" type="ORF">MNVI_22870</name>
</gene>
<accession>A0A7I7PEN9</accession>
<evidence type="ECO:0000313" key="1">
    <source>
        <dbReference type="EMBL" id="BBY06969.1"/>
    </source>
</evidence>
<keyword evidence="3" id="KW-1185">Reference proteome</keyword>